<keyword evidence="2" id="KW-1185">Reference proteome</keyword>
<dbReference type="EMBL" id="CAJVCH010569556">
    <property type="protein sequence ID" value="CAG7833284.1"/>
    <property type="molecule type" value="Genomic_DNA"/>
</dbReference>
<sequence length="68" mass="7653">MKLRSSFKFRNLHLLGFHRLHTSTTDRELIGHRIYNDGHARSSVSGAQAPTSVPICCSRIVFCPDTVL</sequence>
<organism evidence="1 2">
    <name type="scientific">Allacma fusca</name>
    <dbReference type="NCBI Taxonomy" id="39272"/>
    <lineage>
        <taxon>Eukaryota</taxon>
        <taxon>Metazoa</taxon>
        <taxon>Ecdysozoa</taxon>
        <taxon>Arthropoda</taxon>
        <taxon>Hexapoda</taxon>
        <taxon>Collembola</taxon>
        <taxon>Symphypleona</taxon>
        <taxon>Sminthuridae</taxon>
        <taxon>Allacma</taxon>
    </lineage>
</organism>
<gene>
    <name evidence="1" type="ORF">AFUS01_LOCUS42923</name>
</gene>
<name>A0A8J2LIH4_9HEXA</name>
<comment type="caution">
    <text evidence="1">The sequence shown here is derived from an EMBL/GenBank/DDBJ whole genome shotgun (WGS) entry which is preliminary data.</text>
</comment>
<reference evidence="1" key="1">
    <citation type="submission" date="2021-06" db="EMBL/GenBank/DDBJ databases">
        <authorList>
            <person name="Hodson N. C."/>
            <person name="Mongue J. A."/>
            <person name="Jaron S. K."/>
        </authorList>
    </citation>
    <scope>NUCLEOTIDE SEQUENCE</scope>
</reference>
<dbReference type="AlphaFoldDB" id="A0A8J2LIH4"/>
<proteinExistence type="predicted"/>
<protein>
    <submittedName>
        <fullName evidence="1">Uncharacterized protein</fullName>
    </submittedName>
</protein>
<evidence type="ECO:0000313" key="2">
    <source>
        <dbReference type="Proteomes" id="UP000708208"/>
    </source>
</evidence>
<accession>A0A8J2LIH4</accession>
<evidence type="ECO:0000313" key="1">
    <source>
        <dbReference type="EMBL" id="CAG7833284.1"/>
    </source>
</evidence>
<dbReference type="Proteomes" id="UP000708208">
    <property type="component" value="Unassembled WGS sequence"/>
</dbReference>